<dbReference type="Gene3D" id="1.10.150.240">
    <property type="entry name" value="Putative phosphatase, domain 2"/>
    <property type="match status" value="1"/>
</dbReference>
<dbReference type="InterPro" id="IPR023198">
    <property type="entry name" value="PGP-like_dom2"/>
</dbReference>
<evidence type="ECO:0000313" key="1">
    <source>
        <dbReference type="EMBL" id="MCK8786949.1"/>
    </source>
</evidence>
<dbReference type="Proteomes" id="UP001139516">
    <property type="component" value="Unassembled WGS sequence"/>
</dbReference>
<sequence>MRYRLVILDFDGTLADSLPIFGELLAEAAGRFGFRRPAPEELETLRGLDARAIMASLGVPLWKVPAIAGHMRARMAEQAGRLRPFPGIPEALAGLAEAGVPLAIASSNAEGTIRHCLGAAAAEIGLWECGASLFGKGWRLRRLLARGDTPAAAAILVGDELRDAVAAREAGIAFGAVAWGYNRPDALAAAAPAEWFATPADLHRLAEQTNA</sequence>
<dbReference type="SUPFAM" id="SSF56784">
    <property type="entry name" value="HAD-like"/>
    <property type="match status" value="1"/>
</dbReference>
<proteinExistence type="predicted"/>
<comment type="caution">
    <text evidence="1">The sequence shown here is derived from an EMBL/GenBank/DDBJ whole genome shotgun (WGS) entry which is preliminary data.</text>
</comment>
<dbReference type="PANTHER" id="PTHR43434:SF13">
    <property type="entry name" value="PHOSPHOGLYCOLATE PHOSPHATASE"/>
    <property type="match status" value="1"/>
</dbReference>
<dbReference type="InterPro" id="IPR036412">
    <property type="entry name" value="HAD-like_sf"/>
</dbReference>
<dbReference type="PANTHER" id="PTHR43434">
    <property type="entry name" value="PHOSPHOGLYCOLATE PHOSPHATASE"/>
    <property type="match status" value="1"/>
</dbReference>
<dbReference type="Pfam" id="PF13419">
    <property type="entry name" value="HAD_2"/>
    <property type="match status" value="1"/>
</dbReference>
<protein>
    <submittedName>
        <fullName evidence="1">HAD hydrolase-like protein</fullName>
    </submittedName>
</protein>
<dbReference type="AlphaFoldDB" id="A0A9X1YA55"/>
<dbReference type="SFLD" id="SFLDS00003">
    <property type="entry name" value="Haloacid_Dehalogenase"/>
    <property type="match status" value="1"/>
</dbReference>
<reference evidence="1" key="1">
    <citation type="submission" date="2022-04" db="EMBL/GenBank/DDBJ databases">
        <title>Roseomonas acroporae sp. nov., isolated from coral Acropora digitifera.</title>
        <authorList>
            <person name="Sun H."/>
        </authorList>
    </citation>
    <scope>NUCLEOTIDE SEQUENCE</scope>
    <source>
        <strain evidence="1">NAR14</strain>
    </source>
</reference>
<dbReference type="GO" id="GO:0006281">
    <property type="term" value="P:DNA repair"/>
    <property type="evidence" value="ECO:0007669"/>
    <property type="project" value="TreeGrafter"/>
</dbReference>
<dbReference type="RefSeq" id="WP_248669003.1">
    <property type="nucleotide sequence ID" value="NZ_JALPRX010000102.1"/>
</dbReference>
<accession>A0A9X1YA55</accession>
<dbReference type="InterPro" id="IPR050155">
    <property type="entry name" value="HAD-like_hydrolase_sf"/>
</dbReference>
<organism evidence="1 2">
    <name type="scientific">Roseomonas acroporae</name>
    <dbReference type="NCBI Taxonomy" id="2937791"/>
    <lineage>
        <taxon>Bacteria</taxon>
        <taxon>Pseudomonadati</taxon>
        <taxon>Pseudomonadota</taxon>
        <taxon>Alphaproteobacteria</taxon>
        <taxon>Acetobacterales</taxon>
        <taxon>Roseomonadaceae</taxon>
        <taxon>Roseomonas</taxon>
    </lineage>
</organism>
<gene>
    <name evidence="1" type="ORF">M0638_21480</name>
</gene>
<dbReference type="InterPro" id="IPR023214">
    <property type="entry name" value="HAD_sf"/>
</dbReference>
<dbReference type="EMBL" id="JALPRX010000102">
    <property type="protein sequence ID" value="MCK8786949.1"/>
    <property type="molecule type" value="Genomic_DNA"/>
</dbReference>
<keyword evidence="2" id="KW-1185">Reference proteome</keyword>
<dbReference type="Gene3D" id="3.40.50.1000">
    <property type="entry name" value="HAD superfamily/HAD-like"/>
    <property type="match status" value="1"/>
</dbReference>
<dbReference type="GO" id="GO:0005829">
    <property type="term" value="C:cytosol"/>
    <property type="evidence" value="ECO:0007669"/>
    <property type="project" value="TreeGrafter"/>
</dbReference>
<dbReference type="GO" id="GO:0008967">
    <property type="term" value="F:phosphoglycolate phosphatase activity"/>
    <property type="evidence" value="ECO:0007669"/>
    <property type="project" value="TreeGrafter"/>
</dbReference>
<keyword evidence="1" id="KW-0378">Hydrolase</keyword>
<dbReference type="SFLD" id="SFLDG01129">
    <property type="entry name" value="C1.5:_HAD__Beta-PGM__Phosphata"/>
    <property type="match status" value="1"/>
</dbReference>
<dbReference type="InterPro" id="IPR041492">
    <property type="entry name" value="HAD_2"/>
</dbReference>
<evidence type="ECO:0000313" key="2">
    <source>
        <dbReference type="Proteomes" id="UP001139516"/>
    </source>
</evidence>
<name>A0A9X1YA55_9PROT</name>